<dbReference type="AlphaFoldDB" id="A0A1F5NKU3"/>
<dbReference type="Proteomes" id="UP000176864">
    <property type="component" value="Unassembled WGS sequence"/>
</dbReference>
<evidence type="ECO:0000313" key="2">
    <source>
        <dbReference type="EMBL" id="OGE78326.1"/>
    </source>
</evidence>
<dbReference type="STRING" id="1817824.A2751_04210"/>
<gene>
    <name evidence="2" type="ORF">A2751_04210</name>
</gene>
<name>A0A1F5NKU3_9BACT</name>
<keyword evidence="1" id="KW-0812">Transmembrane</keyword>
<accession>A0A1F5NKU3</accession>
<dbReference type="EMBL" id="MFEK01000014">
    <property type="protein sequence ID" value="OGE78326.1"/>
    <property type="molecule type" value="Genomic_DNA"/>
</dbReference>
<keyword evidence="1" id="KW-1133">Transmembrane helix</keyword>
<feature type="transmembrane region" description="Helical" evidence="1">
    <location>
        <begin position="31"/>
        <end position="51"/>
    </location>
</feature>
<proteinExistence type="predicted"/>
<protein>
    <submittedName>
        <fullName evidence="2">Uncharacterized protein</fullName>
    </submittedName>
</protein>
<sequence length="72" mass="8072">MSESFQSNQNPIANQPLIRVERVTLHSHVSFLPGVIFIFAVAVLAGFLIYARANGSWPFEKVKVNGQFILKQ</sequence>
<organism evidence="2 3">
    <name type="scientific">Candidatus Doudnabacteria bacterium RIFCSPHIGHO2_01_FULL_46_14</name>
    <dbReference type="NCBI Taxonomy" id="1817824"/>
    <lineage>
        <taxon>Bacteria</taxon>
        <taxon>Candidatus Doudnaibacteriota</taxon>
    </lineage>
</organism>
<comment type="caution">
    <text evidence="2">The sequence shown here is derived from an EMBL/GenBank/DDBJ whole genome shotgun (WGS) entry which is preliminary data.</text>
</comment>
<keyword evidence="1" id="KW-0472">Membrane</keyword>
<evidence type="ECO:0000313" key="3">
    <source>
        <dbReference type="Proteomes" id="UP000176864"/>
    </source>
</evidence>
<evidence type="ECO:0000256" key="1">
    <source>
        <dbReference type="SAM" id="Phobius"/>
    </source>
</evidence>
<reference evidence="2 3" key="1">
    <citation type="journal article" date="2016" name="Nat. Commun.">
        <title>Thousands of microbial genomes shed light on interconnected biogeochemical processes in an aquifer system.</title>
        <authorList>
            <person name="Anantharaman K."/>
            <person name="Brown C.T."/>
            <person name="Hug L.A."/>
            <person name="Sharon I."/>
            <person name="Castelle C.J."/>
            <person name="Probst A.J."/>
            <person name="Thomas B.C."/>
            <person name="Singh A."/>
            <person name="Wilkins M.J."/>
            <person name="Karaoz U."/>
            <person name="Brodie E.L."/>
            <person name="Williams K.H."/>
            <person name="Hubbard S.S."/>
            <person name="Banfield J.F."/>
        </authorList>
    </citation>
    <scope>NUCLEOTIDE SEQUENCE [LARGE SCALE GENOMIC DNA]</scope>
</reference>